<reference evidence="2" key="1">
    <citation type="submission" date="2019-03" db="EMBL/GenBank/DDBJ databases">
        <title>Single cell metagenomics reveals metabolic interactions within the superorganism composed of flagellate Streblomastix strix and complex community of Bacteroidetes bacteria on its surface.</title>
        <authorList>
            <person name="Treitli S.C."/>
            <person name="Kolisko M."/>
            <person name="Husnik F."/>
            <person name="Keeling P."/>
            <person name="Hampl V."/>
        </authorList>
    </citation>
    <scope>NUCLEOTIDE SEQUENCE</scope>
    <source>
        <strain evidence="2">STM</strain>
    </source>
</reference>
<organism evidence="2">
    <name type="scientific">termite gut metagenome</name>
    <dbReference type="NCBI Taxonomy" id="433724"/>
    <lineage>
        <taxon>unclassified sequences</taxon>
        <taxon>metagenomes</taxon>
        <taxon>organismal metagenomes</taxon>
    </lineage>
</organism>
<dbReference type="InterPro" id="IPR029044">
    <property type="entry name" value="Nucleotide-diphossugar_trans"/>
</dbReference>
<dbReference type="Pfam" id="PF00535">
    <property type="entry name" value="Glycos_transf_2"/>
    <property type="match status" value="1"/>
</dbReference>
<dbReference type="Gene3D" id="3.90.550.10">
    <property type="entry name" value="Spore Coat Polysaccharide Biosynthesis Protein SpsA, Chain A"/>
    <property type="match status" value="1"/>
</dbReference>
<dbReference type="PANTHER" id="PTHR22916">
    <property type="entry name" value="GLYCOSYLTRANSFERASE"/>
    <property type="match status" value="1"/>
</dbReference>
<dbReference type="PANTHER" id="PTHR22916:SF3">
    <property type="entry name" value="UDP-GLCNAC:BETAGAL BETA-1,3-N-ACETYLGLUCOSAMINYLTRANSFERASE-LIKE PROTEIN 1"/>
    <property type="match status" value="1"/>
</dbReference>
<dbReference type="GO" id="GO:0016758">
    <property type="term" value="F:hexosyltransferase activity"/>
    <property type="evidence" value="ECO:0007669"/>
    <property type="project" value="UniProtKB-ARBA"/>
</dbReference>
<proteinExistence type="predicted"/>
<sequence>MISVCMTTYNGERFIREQIRSILRQLNIDDELIISDDGSTDNTIEIISSFQDKRIKLYHHNKKQLRRKIAASFCLVADNFEYAINKAEGEIIYLADQDDIWYPNRIENTQYYLKDYDLVMCNYNVINGENEIIYNKFYSKNPVSRYLLKNILKTPFLGCCMAFKRNVLEYCMPFPKTCIGHDYWLGCLIVHLGAFKYIEEPLHYYRKHLTNVSPATGKSNNPFWFKIIYRVQFMSNIMLYSIKYKWLCFRIL</sequence>
<keyword evidence="2" id="KW-0328">Glycosyltransferase</keyword>
<name>A0A5J4SVS3_9ZZZZ</name>
<dbReference type="SUPFAM" id="SSF53448">
    <property type="entry name" value="Nucleotide-diphospho-sugar transferases"/>
    <property type="match status" value="1"/>
</dbReference>
<dbReference type="EMBL" id="SNRY01000032">
    <property type="protein sequence ID" value="KAA6350184.1"/>
    <property type="molecule type" value="Genomic_DNA"/>
</dbReference>
<evidence type="ECO:0000259" key="1">
    <source>
        <dbReference type="Pfam" id="PF00535"/>
    </source>
</evidence>
<dbReference type="InterPro" id="IPR001173">
    <property type="entry name" value="Glyco_trans_2-like"/>
</dbReference>
<keyword evidence="2" id="KW-0808">Transferase</keyword>
<accession>A0A5J4SVS3</accession>
<evidence type="ECO:0000313" key="2">
    <source>
        <dbReference type="EMBL" id="KAA6350184.1"/>
    </source>
</evidence>
<protein>
    <submittedName>
        <fullName evidence="2">UDP-Glc:alpha-D-GlcNAc-diphosphoundecaprenol beta-1 3-glucosyltransferase</fullName>
        <ecNumber evidence="2">2.4.1.305</ecNumber>
    </submittedName>
</protein>
<comment type="caution">
    <text evidence="2">The sequence shown here is derived from an EMBL/GenBank/DDBJ whole genome shotgun (WGS) entry which is preliminary data.</text>
</comment>
<dbReference type="AlphaFoldDB" id="A0A5J4SVS3"/>
<dbReference type="EC" id="2.4.1.305" evidence="2"/>
<gene>
    <name evidence="2" type="ORF">EZS27_002450</name>
</gene>
<feature type="domain" description="Glycosyltransferase 2-like" evidence="1">
    <location>
        <begin position="3"/>
        <end position="169"/>
    </location>
</feature>